<proteinExistence type="predicted"/>
<accession>A0A5B9MIH1</accession>
<dbReference type="InterPro" id="IPR027417">
    <property type="entry name" value="P-loop_NTPase"/>
</dbReference>
<evidence type="ECO:0000256" key="6">
    <source>
        <dbReference type="ARBA" id="ARBA00022741"/>
    </source>
</evidence>
<reference evidence="11 12" key="1">
    <citation type="submission" date="2019-02" db="EMBL/GenBank/DDBJ databases">
        <title>Planctomycetal bacteria perform biofilm scaping via a novel small molecule.</title>
        <authorList>
            <person name="Jeske O."/>
            <person name="Boedeker C."/>
            <person name="Wiegand S."/>
            <person name="Breitling P."/>
            <person name="Kallscheuer N."/>
            <person name="Jogler M."/>
            <person name="Rohde M."/>
            <person name="Petersen J."/>
            <person name="Medema M.H."/>
            <person name="Surup F."/>
            <person name="Jogler C."/>
        </authorList>
    </citation>
    <scope>NUCLEOTIDE SEQUENCE [LARGE SCALE GENOMIC DNA]</scope>
    <source>
        <strain evidence="11 12">Mal15</strain>
    </source>
</reference>
<keyword evidence="9" id="KW-0472">Membrane</keyword>
<keyword evidence="3" id="KW-1003">Cell membrane</keyword>
<dbReference type="InterPro" id="IPR003593">
    <property type="entry name" value="AAA+_ATPase"/>
</dbReference>
<dbReference type="RefSeq" id="WP_233902848.1">
    <property type="nucleotide sequence ID" value="NZ_CP036264.1"/>
</dbReference>
<comment type="subcellular location">
    <subcellularLocation>
        <location evidence="1">Cell membrane</location>
        <topology evidence="1">Peripheral membrane protein</topology>
    </subcellularLocation>
</comment>
<keyword evidence="5" id="KW-0677">Repeat</keyword>
<feature type="domain" description="ABC transporter" evidence="10">
    <location>
        <begin position="254"/>
        <end position="507"/>
    </location>
</feature>
<dbReference type="CDD" id="cd03215">
    <property type="entry name" value="ABC_Carb_Monos_II"/>
    <property type="match status" value="1"/>
</dbReference>
<dbReference type="InterPro" id="IPR003439">
    <property type="entry name" value="ABC_transporter-like_ATP-bd"/>
</dbReference>
<dbReference type="SMART" id="SM00382">
    <property type="entry name" value="AAA"/>
    <property type="match status" value="2"/>
</dbReference>
<evidence type="ECO:0000256" key="8">
    <source>
        <dbReference type="ARBA" id="ARBA00022967"/>
    </source>
</evidence>
<evidence type="ECO:0000256" key="7">
    <source>
        <dbReference type="ARBA" id="ARBA00022840"/>
    </source>
</evidence>
<evidence type="ECO:0000259" key="10">
    <source>
        <dbReference type="PROSITE" id="PS50893"/>
    </source>
</evidence>
<feature type="domain" description="ABC transporter" evidence="10">
    <location>
        <begin position="5"/>
        <end position="241"/>
    </location>
</feature>
<keyword evidence="4" id="KW-0762">Sugar transport</keyword>
<dbReference type="Proteomes" id="UP000321353">
    <property type="component" value="Chromosome"/>
</dbReference>
<dbReference type="AlphaFoldDB" id="A0A5B9MIH1"/>
<dbReference type="GO" id="GO:0016887">
    <property type="term" value="F:ATP hydrolysis activity"/>
    <property type="evidence" value="ECO:0007669"/>
    <property type="project" value="InterPro"/>
</dbReference>
<dbReference type="FunFam" id="3.40.50.300:FF:000127">
    <property type="entry name" value="Ribose import ATP-binding protein RbsA"/>
    <property type="match status" value="1"/>
</dbReference>
<evidence type="ECO:0000313" key="11">
    <source>
        <dbReference type="EMBL" id="QEF99454.1"/>
    </source>
</evidence>
<evidence type="ECO:0000256" key="9">
    <source>
        <dbReference type="ARBA" id="ARBA00023136"/>
    </source>
</evidence>
<evidence type="ECO:0000256" key="4">
    <source>
        <dbReference type="ARBA" id="ARBA00022597"/>
    </source>
</evidence>
<dbReference type="CDD" id="cd03216">
    <property type="entry name" value="ABC_Carb_Monos_I"/>
    <property type="match status" value="1"/>
</dbReference>
<evidence type="ECO:0000256" key="2">
    <source>
        <dbReference type="ARBA" id="ARBA00022448"/>
    </source>
</evidence>
<keyword evidence="8" id="KW-1278">Translocase</keyword>
<sequence>MSVLFDAVGMTKRYGRVTVLRDVDFDVRGGEIHALLGANGAGKSTLCKMIAGLADVTAGNMRIEGRQYAPAHKQAAESAGVQIIQQELNLIATLSVAENLLLNRLPSFAGIVQRRALHRQAREALNRLQLDHVDTHTPVADLGVGTQQVVEIAAALSRDCKLLILDEPTAALSGSETERLFDQLNQLRDRGVGMIYISHRLDEVKRIADRVTVLRDGQYVGTEDAASVSTDQMVERMSGDVATTPMRVRQAASIETVDDATGADQPAVLVVDRLCRGFVRDVSFAVHAGETLGIAGLVGSGRTELLRAIFGADRPESGSVSIAGAVSRQFLHPAQAVAAGLAMVTEDRKHNGLLLEQSIRCNTSLSAMVKRFSRFGVIKGAHEATVADQMCRAMETRCTDIEQVVASLSGGNQQKVAIAKWLTRDADVFLFDEPTRGIDVAARRKIYELFDSLASAGKGIVIVSSDLEELFDTCDRIAVMSAGRLVETRPRSLWSEDAILQASFAGHRTNEFADASGT</sequence>
<dbReference type="InterPro" id="IPR017871">
    <property type="entry name" value="ABC_transporter-like_CS"/>
</dbReference>
<evidence type="ECO:0000256" key="5">
    <source>
        <dbReference type="ARBA" id="ARBA00022737"/>
    </source>
</evidence>
<dbReference type="EC" id="3.6.3.17" evidence="11"/>
<keyword evidence="2" id="KW-0813">Transport</keyword>
<keyword evidence="7 11" id="KW-0067">ATP-binding</keyword>
<dbReference type="InterPro" id="IPR050107">
    <property type="entry name" value="ABC_carbohydrate_import_ATPase"/>
</dbReference>
<keyword evidence="11" id="KW-0378">Hydrolase</keyword>
<dbReference type="PROSITE" id="PS50893">
    <property type="entry name" value="ABC_TRANSPORTER_2"/>
    <property type="match status" value="2"/>
</dbReference>
<organism evidence="11 12">
    <name type="scientific">Stieleria maiorica</name>
    <dbReference type="NCBI Taxonomy" id="2795974"/>
    <lineage>
        <taxon>Bacteria</taxon>
        <taxon>Pseudomonadati</taxon>
        <taxon>Planctomycetota</taxon>
        <taxon>Planctomycetia</taxon>
        <taxon>Pirellulales</taxon>
        <taxon>Pirellulaceae</taxon>
        <taxon>Stieleria</taxon>
    </lineage>
</organism>
<name>A0A5B9MIH1_9BACT</name>
<dbReference type="Pfam" id="PF00005">
    <property type="entry name" value="ABC_tran"/>
    <property type="match status" value="2"/>
</dbReference>
<keyword evidence="12" id="KW-1185">Reference proteome</keyword>
<dbReference type="PANTHER" id="PTHR43790">
    <property type="entry name" value="CARBOHYDRATE TRANSPORT ATP-BINDING PROTEIN MG119-RELATED"/>
    <property type="match status" value="1"/>
</dbReference>
<keyword evidence="6" id="KW-0547">Nucleotide-binding</keyword>
<evidence type="ECO:0000256" key="3">
    <source>
        <dbReference type="ARBA" id="ARBA00022475"/>
    </source>
</evidence>
<dbReference type="PANTHER" id="PTHR43790:SF3">
    <property type="entry name" value="D-ALLOSE IMPORT ATP-BINDING PROTEIN ALSA-RELATED"/>
    <property type="match status" value="1"/>
</dbReference>
<protein>
    <submittedName>
        <fullName evidence="11">Ribose import ATP-binding protein RbsA</fullName>
        <ecNumber evidence="11">3.6.3.17</ecNumber>
    </submittedName>
</protein>
<evidence type="ECO:0000313" key="12">
    <source>
        <dbReference type="Proteomes" id="UP000321353"/>
    </source>
</evidence>
<dbReference type="PROSITE" id="PS00211">
    <property type="entry name" value="ABC_TRANSPORTER_1"/>
    <property type="match status" value="1"/>
</dbReference>
<evidence type="ECO:0000256" key="1">
    <source>
        <dbReference type="ARBA" id="ARBA00004202"/>
    </source>
</evidence>
<dbReference type="SUPFAM" id="SSF52540">
    <property type="entry name" value="P-loop containing nucleoside triphosphate hydrolases"/>
    <property type="match status" value="2"/>
</dbReference>
<dbReference type="EMBL" id="CP036264">
    <property type="protein sequence ID" value="QEF99454.1"/>
    <property type="molecule type" value="Genomic_DNA"/>
</dbReference>
<dbReference type="KEGG" id="smam:Mal15_35190"/>
<dbReference type="Gene3D" id="3.40.50.300">
    <property type="entry name" value="P-loop containing nucleotide triphosphate hydrolases"/>
    <property type="match status" value="2"/>
</dbReference>
<dbReference type="GO" id="GO:0005886">
    <property type="term" value="C:plasma membrane"/>
    <property type="evidence" value="ECO:0007669"/>
    <property type="project" value="UniProtKB-SubCell"/>
</dbReference>
<gene>
    <name evidence="11" type="primary">rbsA_2</name>
    <name evidence="11" type="ORF">Mal15_35190</name>
</gene>
<dbReference type="GO" id="GO:0005524">
    <property type="term" value="F:ATP binding"/>
    <property type="evidence" value="ECO:0007669"/>
    <property type="project" value="UniProtKB-KW"/>
</dbReference>